<dbReference type="InterPro" id="IPR013325">
    <property type="entry name" value="RNA_pol_sigma_r2"/>
</dbReference>
<evidence type="ECO:0000256" key="1">
    <source>
        <dbReference type="ARBA" id="ARBA00010641"/>
    </source>
</evidence>
<reference evidence="8 9" key="1">
    <citation type="submission" date="2016-03" db="EMBL/GenBank/DDBJ databases">
        <authorList>
            <consortium name="Pathogen Informatics"/>
        </authorList>
    </citation>
    <scope>NUCLEOTIDE SEQUENCE [LARGE SCALE GENOMIC DNA]</scope>
    <source>
        <strain evidence="8 9">NCTC13364</strain>
    </source>
</reference>
<dbReference type="InterPro" id="IPR007627">
    <property type="entry name" value="RNA_pol_sigma70_r2"/>
</dbReference>
<sequence>MPDTPRGGLRDRLVQRYGELRKRLEFMTGSKDTADDVLHDTWVRLETAQAAPASNPDGYLLRMASNIATDEYRRNRKTTLLDEQEIEALMYIADDAADPERIVAGRSEVARLDDVLDELPPRRRDILVAARLEGLMNRQIAERWGISVSAVEKELRLAMTHCKQRMGDVQAAQSDNPVGRRRRNAE</sequence>
<dbReference type="InterPro" id="IPR013324">
    <property type="entry name" value="RNA_pol_sigma_r3/r4-like"/>
</dbReference>
<feature type="region of interest" description="Disordered" evidence="5">
    <location>
        <begin position="166"/>
        <end position="186"/>
    </location>
</feature>
<dbReference type="OrthoDB" id="8847602at2"/>
<evidence type="ECO:0000313" key="9">
    <source>
        <dbReference type="Proteomes" id="UP000077037"/>
    </source>
</evidence>
<keyword evidence="4" id="KW-0804">Transcription</keyword>
<evidence type="ECO:0000256" key="5">
    <source>
        <dbReference type="SAM" id="MobiDB-lite"/>
    </source>
</evidence>
<dbReference type="GO" id="GO:0003677">
    <property type="term" value="F:DNA binding"/>
    <property type="evidence" value="ECO:0007669"/>
    <property type="project" value="InterPro"/>
</dbReference>
<feature type="domain" description="RNA polymerase sigma-70 region 2" evidence="6">
    <location>
        <begin position="14"/>
        <end position="77"/>
    </location>
</feature>
<dbReference type="Proteomes" id="UP000077037">
    <property type="component" value="Unassembled WGS sequence"/>
</dbReference>
<dbReference type="PANTHER" id="PTHR43133">
    <property type="entry name" value="RNA POLYMERASE ECF-TYPE SIGMA FACTO"/>
    <property type="match status" value="1"/>
</dbReference>
<dbReference type="InterPro" id="IPR013249">
    <property type="entry name" value="RNA_pol_sigma70_r4_t2"/>
</dbReference>
<dbReference type="InterPro" id="IPR014284">
    <property type="entry name" value="RNA_pol_sigma-70_dom"/>
</dbReference>
<evidence type="ECO:0000259" key="7">
    <source>
        <dbReference type="Pfam" id="PF08281"/>
    </source>
</evidence>
<proteinExistence type="inferred from homology"/>
<dbReference type="SUPFAM" id="SSF88946">
    <property type="entry name" value="Sigma2 domain of RNA polymerase sigma factors"/>
    <property type="match status" value="1"/>
</dbReference>
<dbReference type="Pfam" id="PF08281">
    <property type="entry name" value="Sigma70_r4_2"/>
    <property type="match status" value="1"/>
</dbReference>
<dbReference type="GO" id="GO:0016987">
    <property type="term" value="F:sigma factor activity"/>
    <property type="evidence" value="ECO:0007669"/>
    <property type="project" value="UniProtKB-KW"/>
</dbReference>
<dbReference type="Gene3D" id="1.10.10.10">
    <property type="entry name" value="Winged helix-like DNA-binding domain superfamily/Winged helix DNA-binding domain"/>
    <property type="match status" value="1"/>
</dbReference>
<feature type="domain" description="RNA polymerase sigma factor 70 region 4 type 2" evidence="7">
    <location>
        <begin position="111"/>
        <end position="162"/>
    </location>
</feature>
<evidence type="ECO:0000256" key="4">
    <source>
        <dbReference type="ARBA" id="ARBA00023163"/>
    </source>
</evidence>
<keyword evidence="2" id="KW-0805">Transcription regulation</keyword>
<evidence type="ECO:0000256" key="2">
    <source>
        <dbReference type="ARBA" id="ARBA00023015"/>
    </source>
</evidence>
<dbReference type="Pfam" id="PF04542">
    <property type="entry name" value="Sigma70_r2"/>
    <property type="match status" value="1"/>
</dbReference>
<dbReference type="RefSeq" id="WP_066412454.1">
    <property type="nucleotide sequence ID" value="NZ_FKBS01000014.1"/>
</dbReference>
<dbReference type="EMBL" id="FKBS01000014">
    <property type="protein sequence ID" value="SAI30941.1"/>
    <property type="molecule type" value="Genomic_DNA"/>
</dbReference>
<evidence type="ECO:0000259" key="6">
    <source>
        <dbReference type="Pfam" id="PF04542"/>
    </source>
</evidence>
<dbReference type="AlphaFoldDB" id="A0A157PBV1"/>
<dbReference type="NCBIfam" id="TIGR02937">
    <property type="entry name" value="sigma70-ECF"/>
    <property type="match status" value="1"/>
</dbReference>
<evidence type="ECO:0000313" key="8">
    <source>
        <dbReference type="EMBL" id="SAI30941.1"/>
    </source>
</evidence>
<evidence type="ECO:0000256" key="3">
    <source>
        <dbReference type="ARBA" id="ARBA00023082"/>
    </source>
</evidence>
<dbReference type="InterPro" id="IPR039425">
    <property type="entry name" value="RNA_pol_sigma-70-like"/>
</dbReference>
<dbReference type="GO" id="GO:0006352">
    <property type="term" value="P:DNA-templated transcription initiation"/>
    <property type="evidence" value="ECO:0007669"/>
    <property type="project" value="InterPro"/>
</dbReference>
<organism evidence="8 9">
    <name type="scientific">Bordetella ansorpii</name>
    <dbReference type="NCBI Taxonomy" id="288768"/>
    <lineage>
        <taxon>Bacteria</taxon>
        <taxon>Pseudomonadati</taxon>
        <taxon>Pseudomonadota</taxon>
        <taxon>Betaproteobacteria</taxon>
        <taxon>Burkholderiales</taxon>
        <taxon>Alcaligenaceae</taxon>
        <taxon>Bordetella</taxon>
    </lineage>
</organism>
<gene>
    <name evidence="8" type="primary">bupI_3</name>
    <name evidence="8" type="ORF">SAMEA1982600_02472</name>
</gene>
<dbReference type="SUPFAM" id="SSF88659">
    <property type="entry name" value="Sigma3 and sigma4 domains of RNA polymerase sigma factors"/>
    <property type="match status" value="1"/>
</dbReference>
<comment type="similarity">
    <text evidence="1">Belongs to the sigma-70 factor family. ECF subfamily.</text>
</comment>
<dbReference type="InterPro" id="IPR036388">
    <property type="entry name" value="WH-like_DNA-bd_sf"/>
</dbReference>
<keyword evidence="3" id="KW-0731">Sigma factor</keyword>
<dbReference type="PANTHER" id="PTHR43133:SF63">
    <property type="entry name" value="RNA POLYMERASE SIGMA FACTOR FECI-RELATED"/>
    <property type="match status" value="1"/>
</dbReference>
<protein>
    <submittedName>
        <fullName evidence="8">ECF sigma factor</fullName>
    </submittedName>
</protein>
<dbReference type="Gene3D" id="1.10.1740.10">
    <property type="match status" value="1"/>
</dbReference>
<accession>A0A157PBV1</accession>
<name>A0A157PBV1_9BORD</name>